<evidence type="ECO:0000313" key="5">
    <source>
        <dbReference type="Proteomes" id="UP000220480"/>
    </source>
</evidence>
<evidence type="ECO:0000256" key="2">
    <source>
        <dbReference type="SAM" id="Phobius"/>
    </source>
</evidence>
<dbReference type="RefSeq" id="WP_097779368.1">
    <property type="nucleotide sequence ID" value="NZ_NMTZ01000018.1"/>
</dbReference>
<evidence type="ECO:0000313" key="4">
    <source>
        <dbReference type="EMBL" id="PDX84109.1"/>
    </source>
</evidence>
<gene>
    <name evidence="4" type="ORF">CGS59_06735</name>
</gene>
<name>A0A2A7AYB5_9FIRM</name>
<proteinExistence type="predicted"/>
<sequence length="369" mass="38871">MAKYKRQKVKHYHRSFYSREMRVKRGIGIAVLVVAVLAAAWFAAPHVLDWATHTWYTVVKDRDLEAESASRAEAAASSAAASSAAASQAASSEPEPEEEKPLDGKAITGGSWAELDVTALTDDAAIRAAARQLKQQGADYALVTLKDAAGTVYYASGVAAAAQSITENPVDAASIAAILREEGIIPAAQLAAFTDPVSVYTDRSMGVHYDGNSLWLDNVSAAKGGKAWMNPFAASAVQYVGDLIEEVQGMGYEQVVLTGVQFPNIITRKQDFGASGGKSREGRAAQLTADIAAWRTRFAGSVTLWVSYPDALCTAATDALGTTGTSLGMENLLVTSSTELDADSRAALEQAAADAGVQHLVVHDAAAFR</sequence>
<feature type="transmembrane region" description="Helical" evidence="2">
    <location>
        <begin position="26"/>
        <end position="44"/>
    </location>
</feature>
<organism evidence="4 5">
    <name type="scientific">Faecalibacterium prausnitzii</name>
    <dbReference type="NCBI Taxonomy" id="853"/>
    <lineage>
        <taxon>Bacteria</taxon>
        <taxon>Bacillati</taxon>
        <taxon>Bacillota</taxon>
        <taxon>Clostridia</taxon>
        <taxon>Eubacteriales</taxon>
        <taxon>Oscillospiraceae</taxon>
        <taxon>Faecalibacterium</taxon>
    </lineage>
</organism>
<dbReference type="Pfam" id="PF13200">
    <property type="entry name" value="DUF4015"/>
    <property type="match status" value="1"/>
</dbReference>
<comment type="caution">
    <text evidence="4">The sequence shown here is derived from an EMBL/GenBank/DDBJ whole genome shotgun (WGS) entry which is preliminary data.</text>
</comment>
<evidence type="ECO:0000256" key="1">
    <source>
        <dbReference type="SAM" id="MobiDB-lite"/>
    </source>
</evidence>
<keyword evidence="2" id="KW-1133">Transmembrane helix</keyword>
<feature type="compositionally biased region" description="Low complexity" evidence="1">
    <location>
        <begin position="83"/>
        <end position="93"/>
    </location>
</feature>
<keyword evidence="2" id="KW-0472">Membrane</keyword>
<keyword evidence="2" id="KW-0812">Transmembrane</keyword>
<feature type="region of interest" description="Disordered" evidence="1">
    <location>
        <begin position="83"/>
        <end position="105"/>
    </location>
</feature>
<accession>A0A2A7AYB5</accession>
<dbReference type="AlphaFoldDB" id="A0A2A7AYB5"/>
<dbReference type="InterPro" id="IPR025275">
    <property type="entry name" value="DUF4015"/>
</dbReference>
<feature type="domain" description="DUF4015" evidence="3">
    <location>
        <begin position="124"/>
        <end position="287"/>
    </location>
</feature>
<dbReference type="EMBL" id="NMTZ01000018">
    <property type="protein sequence ID" value="PDX84109.1"/>
    <property type="molecule type" value="Genomic_DNA"/>
</dbReference>
<reference evidence="4 5" key="1">
    <citation type="journal article" date="2017" name="Front. Microbiol.">
        <title>New Insights into the Diversity of the Genus Faecalibacterium.</title>
        <authorList>
            <person name="Benevides L."/>
            <person name="Burman S."/>
            <person name="Martin R."/>
            <person name="Robert V."/>
            <person name="Thomas M."/>
            <person name="Miquel S."/>
            <person name="Chain F."/>
            <person name="Sokol H."/>
            <person name="Bermudez-Humaran L.G."/>
            <person name="Morrison M."/>
            <person name="Langella P."/>
            <person name="Azevedo V.A."/>
            <person name="Chatel J.M."/>
            <person name="Soares S."/>
        </authorList>
    </citation>
    <scope>NUCLEOTIDE SEQUENCE [LARGE SCALE GENOMIC DNA]</scope>
    <source>
        <strain evidence="4 5">CNCM I 4644</strain>
    </source>
</reference>
<evidence type="ECO:0000259" key="3">
    <source>
        <dbReference type="Pfam" id="PF13200"/>
    </source>
</evidence>
<dbReference type="Proteomes" id="UP000220480">
    <property type="component" value="Unassembled WGS sequence"/>
</dbReference>
<protein>
    <recommendedName>
        <fullName evidence="3">DUF4015 domain-containing protein</fullName>
    </recommendedName>
</protein>